<dbReference type="EMBL" id="AQHN01000010">
    <property type="protein sequence ID" value="ENN89244.1"/>
    <property type="molecule type" value="Genomic_DNA"/>
</dbReference>
<proteinExistence type="predicted"/>
<keyword evidence="2" id="KW-1185">Reference proteome</keyword>
<evidence type="ECO:0000313" key="2">
    <source>
        <dbReference type="Proteomes" id="UP000012429"/>
    </source>
</evidence>
<evidence type="ECO:0000313" key="1">
    <source>
        <dbReference type="EMBL" id="ENN89244.1"/>
    </source>
</evidence>
<comment type="caution">
    <text evidence="1">The sequence shown here is derived from an EMBL/GenBank/DDBJ whole genome shotgun (WGS) entry which is preliminary data.</text>
</comment>
<dbReference type="AlphaFoldDB" id="N6U9L0"/>
<organism evidence="1 2">
    <name type="scientific">Rhizobium freirei PRF 81</name>
    <dbReference type="NCBI Taxonomy" id="363754"/>
    <lineage>
        <taxon>Bacteria</taxon>
        <taxon>Pseudomonadati</taxon>
        <taxon>Pseudomonadota</taxon>
        <taxon>Alphaproteobacteria</taxon>
        <taxon>Hyphomicrobiales</taxon>
        <taxon>Rhizobiaceae</taxon>
        <taxon>Rhizobium/Agrobacterium group</taxon>
        <taxon>Rhizobium</taxon>
    </lineage>
</organism>
<name>N6U9L0_9HYPH</name>
<dbReference type="Proteomes" id="UP000012429">
    <property type="component" value="Unassembled WGS sequence"/>
</dbReference>
<reference evidence="1 2" key="1">
    <citation type="journal article" date="2012" name="BMC Genomics">
        <title>Genomic basis of broad host range and environmental adaptability of Rhizobium tropici CIAT 899 and Rhizobium sp. PRF 81 which are used in inoculants for common bean (Phaseolus vulgaris L.).</title>
        <authorList>
            <person name="Ormeno-Orrillo E."/>
            <person name="Menna P."/>
            <person name="Almeida L.G."/>
            <person name="Ollero F.J."/>
            <person name="Nicolas M.F."/>
            <person name="Pains Rodrigues E."/>
            <person name="Shigueyoshi Nakatani A."/>
            <person name="Silva Batista J.S."/>
            <person name="Oliveira Chueire L.M."/>
            <person name="Souza R.C."/>
            <person name="Ribeiro Vasconcelos A.T."/>
            <person name="Megias M."/>
            <person name="Hungria M."/>
            <person name="Martinez-Romero E."/>
        </authorList>
    </citation>
    <scope>NUCLEOTIDE SEQUENCE [LARGE SCALE GENOMIC DNA]</scope>
    <source>
        <strain evidence="1 2">PRF 81</strain>
    </source>
</reference>
<dbReference type="STRING" id="363754.RHSP_51838"/>
<protein>
    <submittedName>
        <fullName evidence="1">Uncharacterized protein</fullName>
    </submittedName>
</protein>
<accession>N6U9L0</accession>
<sequence>MHRIAGPHDLAPFLLDSADETRQVVGNLVVAETADERQAAGLVLRVQNIDQVDEVVRLQRRTALEADRVLDAAEIFDMRVICLARAVADPEHVARGRVPVAGGGVDAGESLFVAEQQCLMAGEEIGFAQARIALGGDADRAHEIHGLADTVGELTVTLALRAVLDEAEHPLLHIFEVGIATHRKGAQQVQRRGRLAVSHQLALGIGNTPFFGEIDAVDDVAAIARQRDAILRFDVRGARLGELAGDTTDLHHRQLRAKSQHDGHLQEGAEEVADVVRAVFREAFGAITALQQEAVAFCNIGQMSLQTAGFASKNQRRIACELGFGLCKRCLVRKIRHLLDRFLPPTAGCPILCHITHLLVRPVFAGRPVVVNNARL</sequence>
<gene>
    <name evidence="1" type="ORF">RHSP_51838</name>
</gene>